<name>A0A0V1DKV1_TRIPS</name>
<organism evidence="1 2">
    <name type="scientific">Trichinella pseudospiralis</name>
    <name type="common">Parasitic roundworm</name>
    <dbReference type="NCBI Taxonomy" id="6337"/>
    <lineage>
        <taxon>Eukaryota</taxon>
        <taxon>Metazoa</taxon>
        <taxon>Ecdysozoa</taxon>
        <taxon>Nematoda</taxon>
        <taxon>Enoplea</taxon>
        <taxon>Dorylaimia</taxon>
        <taxon>Trichinellida</taxon>
        <taxon>Trichinellidae</taxon>
        <taxon>Trichinella</taxon>
    </lineage>
</organism>
<sequence>MCGECTMAFSVRWRTKNRNKNGFKRRRIEDGREGPEDDGKFGKYILLS</sequence>
<dbReference type="Proteomes" id="UP000054632">
    <property type="component" value="Unassembled WGS sequence"/>
</dbReference>
<protein>
    <submittedName>
        <fullName evidence="1">Uncharacterized protein</fullName>
    </submittedName>
</protein>
<accession>A0A0V1DKV1</accession>
<proteinExistence type="predicted"/>
<dbReference type="EMBL" id="JYDR01002478">
    <property type="protein sequence ID" value="KRY62249.1"/>
    <property type="molecule type" value="Genomic_DNA"/>
</dbReference>
<reference evidence="1 2" key="1">
    <citation type="submission" date="2015-01" db="EMBL/GenBank/DDBJ databases">
        <title>Evolution of Trichinella species and genotypes.</title>
        <authorList>
            <person name="Korhonen P.K."/>
            <person name="Edoardo P."/>
            <person name="Giuseppe L.R."/>
            <person name="Gasser R.B."/>
        </authorList>
    </citation>
    <scope>NUCLEOTIDE SEQUENCE [LARGE SCALE GENOMIC DNA]</scope>
    <source>
        <strain evidence="1">ISS13</strain>
    </source>
</reference>
<evidence type="ECO:0000313" key="2">
    <source>
        <dbReference type="Proteomes" id="UP000054632"/>
    </source>
</evidence>
<gene>
    <name evidence="1" type="ORF">T4A_13419</name>
</gene>
<dbReference type="AlphaFoldDB" id="A0A0V1DKV1"/>
<comment type="caution">
    <text evidence="1">The sequence shown here is derived from an EMBL/GenBank/DDBJ whole genome shotgun (WGS) entry which is preliminary data.</text>
</comment>
<evidence type="ECO:0000313" key="1">
    <source>
        <dbReference type="EMBL" id="KRY62249.1"/>
    </source>
</evidence>